<keyword evidence="4" id="KW-1185">Reference proteome</keyword>
<evidence type="ECO:0000313" key="4">
    <source>
        <dbReference type="Proteomes" id="UP000502996"/>
    </source>
</evidence>
<dbReference type="KEGG" id="nano:G5V58_24325"/>
<dbReference type="GO" id="GO:0008237">
    <property type="term" value="F:metallopeptidase activity"/>
    <property type="evidence" value="ECO:0007669"/>
    <property type="project" value="InterPro"/>
</dbReference>
<dbReference type="AlphaFoldDB" id="A0A6G6WJE8"/>
<feature type="chain" id="PRO_5039100685" description="Matrixin family metalloprotease" evidence="2">
    <location>
        <begin position="25"/>
        <end position="382"/>
    </location>
</feature>
<organism evidence="3 4">
    <name type="scientific">Nocardioides anomalus</name>
    <dbReference type="NCBI Taxonomy" id="2712223"/>
    <lineage>
        <taxon>Bacteria</taxon>
        <taxon>Bacillati</taxon>
        <taxon>Actinomycetota</taxon>
        <taxon>Actinomycetes</taxon>
        <taxon>Propionibacteriales</taxon>
        <taxon>Nocardioidaceae</taxon>
        <taxon>Nocardioides</taxon>
    </lineage>
</organism>
<name>A0A6G6WJE8_9ACTN</name>
<feature type="compositionally biased region" description="Basic residues" evidence="1">
    <location>
        <begin position="46"/>
        <end position="60"/>
    </location>
</feature>
<sequence>MTSSSPRRALAASLVLGVSGALLSAVGPSAVAADPQSSSASTVAAKPHHGGKGHHKHKGKVTWDVTSVTAGTGAVVAAHGKVPGRKVKVKLQVKAGKKWISFGKTKSDKKGKFAISGALDWYGVHKVRVSTSGRKAFHKGTKVSVATPYAPRGNPADHAFTLSSQGQRYSFNPCKTIRYVVNADDVGPTGIALAQAGMEQMSMATGIDVKYVGTSHTIATADGRWPKLPKGQDFLISWATEAEVPEFVTTPAIGFGGPRLVYYGRDAHGKHVGLTTQAGIVLDTDAYFSGVYDQSYLGTKPAWGETILHEIGHAMGLAHFEATDEIMYPGAGRGVYPDGYFRGLYGAGDLAGLATNGLDQGCITKASRPRVSARMATPRMQY</sequence>
<reference evidence="3 4" key="1">
    <citation type="submission" date="2020-02" db="EMBL/GenBank/DDBJ databases">
        <title>Full genome sequence of Nocardioides sp. R-3366.</title>
        <authorList>
            <person name="Im W.-T."/>
        </authorList>
    </citation>
    <scope>NUCLEOTIDE SEQUENCE [LARGE SCALE GENOMIC DNA]</scope>
    <source>
        <strain evidence="3 4">R-3366</strain>
    </source>
</reference>
<dbReference type="EMBL" id="CP049257">
    <property type="protein sequence ID" value="QIG45458.1"/>
    <property type="molecule type" value="Genomic_DNA"/>
</dbReference>
<evidence type="ECO:0000313" key="3">
    <source>
        <dbReference type="EMBL" id="QIG45458.1"/>
    </source>
</evidence>
<gene>
    <name evidence="3" type="ORF">G5V58_24325</name>
</gene>
<dbReference type="Proteomes" id="UP000502996">
    <property type="component" value="Chromosome"/>
</dbReference>
<feature type="region of interest" description="Disordered" evidence="1">
    <location>
        <begin position="34"/>
        <end position="60"/>
    </location>
</feature>
<dbReference type="InterPro" id="IPR006311">
    <property type="entry name" value="TAT_signal"/>
</dbReference>
<dbReference type="InterPro" id="IPR024079">
    <property type="entry name" value="MetalloPept_cat_dom_sf"/>
</dbReference>
<accession>A0A6G6WJE8</accession>
<dbReference type="PROSITE" id="PS51318">
    <property type="entry name" value="TAT"/>
    <property type="match status" value="1"/>
</dbReference>
<keyword evidence="2" id="KW-0732">Signal</keyword>
<evidence type="ECO:0008006" key="5">
    <source>
        <dbReference type="Google" id="ProtNLM"/>
    </source>
</evidence>
<evidence type="ECO:0000256" key="2">
    <source>
        <dbReference type="SAM" id="SignalP"/>
    </source>
</evidence>
<proteinExistence type="predicted"/>
<dbReference type="RefSeq" id="WP_165238054.1">
    <property type="nucleotide sequence ID" value="NZ_CP049257.1"/>
</dbReference>
<dbReference type="SUPFAM" id="SSF55486">
    <property type="entry name" value="Metalloproteases ('zincins'), catalytic domain"/>
    <property type="match status" value="1"/>
</dbReference>
<feature type="signal peptide" evidence="2">
    <location>
        <begin position="1"/>
        <end position="24"/>
    </location>
</feature>
<dbReference type="Gene3D" id="3.40.390.10">
    <property type="entry name" value="Collagenase (Catalytic Domain)"/>
    <property type="match status" value="1"/>
</dbReference>
<evidence type="ECO:0000256" key="1">
    <source>
        <dbReference type="SAM" id="MobiDB-lite"/>
    </source>
</evidence>
<protein>
    <recommendedName>
        <fullName evidence="5">Matrixin family metalloprotease</fullName>
    </recommendedName>
</protein>